<dbReference type="OrthoDB" id="9802649at2"/>
<dbReference type="InterPro" id="IPR001173">
    <property type="entry name" value="Glyco_trans_2-like"/>
</dbReference>
<dbReference type="GO" id="GO:0016758">
    <property type="term" value="F:hexosyltransferase activity"/>
    <property type="evidence" value="ECO:0007669"/>
    <property type="project" value="UniProtKB-ARBA"/>
</dbReference>
<comment type="caution">
    <text evidence="2">The sequence shown here is derived from an EMBL/GenBank/DDBJ whole genome shotgun (WGS) entry which is preliminary data.</text>
</comment>
<accession>A0A2T3IH56</accession>
<dbReference type="Proteomes" id="UP000240254">
    <property type="component" value="Unassembled WGS sequence"/>
</dbReference>
<dbReference type="RefSeq" id="WP_065176382.1">
    <property type="nucleotide sequence ID" value="NZ_LZFA01000001.1"/>
</dbReference>
<evidence type="ECO:0000313" key="2">
    <source>
        <dbReference type="EMBL" id="PSU26667.1"/>
    </source>
</evidence>
<dbReference type="PANTHER" id="PTHR22916">
    <property type="entry name" value="GLYCOSYLTRANSFERASE"/>
    <property type="match status" value="1"/>
</dbReference>
<evidence type="ECO:0000313" key="3">
    <source>
        <dbReference type="Proteomes" id="UP000240254"/>
    </source>
</evidence>
<dbReference type="EMBL" id="PYMK01000019">
    <property type="protein sequence ID" value="PSU26667.1"/>
    <property type="molecule type" value="Genomic_DNA"/>
</dbReference>
<gene>
    <name evidence="2" type="ORF">CTM88_15860</name>
</gene>
<dbReference type="Gene3D" id="3.90.550.10">
    <property type="entry name" value="Spore Coat Polysaccharide Biosynthesis Protein SpsA, Chain A"/>
    <property type="match status" value="1"/>
</dbReference>
<evidence type="ECO:0000259" key="1">
    <source>
        <dbReference type="Pfam" id="PF00535"/>
    </source>
</evidence>
<keyword evidence="2" id="KW-0808">Transferase</keyword>
<reference evidence="2 3" key="1">
    <citation type="submission" date="2018-03" db="EMBL/GenBank/DDBJ databases">
        <title>Whole genome sequencing of Histamine producing bacteria.</title>
        <authorList>
            <person name="Butler K."/>
        </authorList>
    </citation>
    <scope>NUCLEOTIDE SEQUENCE [LARGE SCALE GENOMIC DNA]</scope>
    <source>
        <strain evidence="2 3">BS2</strain>
    </source>
</reference>
<protein>
    <submittedName>
        <fullName evidence="2">Glycosyltransferase family 2 protein</fullName>
    </submittedName>
</protein>
<dbReference type="Pfam" id="PF00535">
    <property type="entry name" value="Glycos_transf_2"/>
    <property type="match status" value="1"/>
</dbReference>
<dbReference type="InterPro" id="IPR029044">
    <property type="entry name" value="Nucleotide-diphossugar_trans"/>
</dbReference>
<proteinExistence type="predicted"/>
<feature type="domain" description="Glycosyltransferase 2-like" evidence="1">
    <location>
        <begin position="4"/>
        <end position="132"/>
    </location>
</feature>
<dbReference type="CDD" id="cd00761">
    <property type="entry name" value="Glyco_tranf_GTA_type"/>
    <property type="match status" value="1"/>
</dbReference>
<organism evidence="2 3">
    <name type="scientific">Photobacterium aquimaris</name>
    <dbReference type="NCBI Taxonomy" id="512643"/>
    <lineage>
        <taxon>Bacteria</taxon>
        <taxon>Pseudomonadati</taxon>
        <taxon>Pseudomonadota</taxon>
        <taxon>Gammaproteobacteria</taxon>
        <taxon>Vibrionales</taxon>
        <taxon>Vibrionaceae</taxon>
        <taxon>Photobacterium</taxon>
    </lineage>
</organism>
<dbReference type="SUPFAM" id="SSF53448">
    <property type="entry name" value="Nucleotide-diphospho-sugar transferases"/>
    <property type="match status" value="1"/>
</dbReference>
<name>A0A2T3IH56_9GAMM</name>
<dbReference type="AlphaFoldDB" id="A0A2T3IH56"/>
<sequence length="268" mass="31674">MLLTVFTPTYNRSEHLYLCYQSLLSQRFKDFEWLIIDDGSTDGTKDLIEKFRLENKINIRYIYQENSGKQAAWNRGILNARGDYFIGVDSDDALVDDSLILFFKKYIPIIKDDKNIIGIRALSKNNTSQYADSTYSIDKEFSINSWFDEFSSRIFGERIDILKTSLIKGYLYPVEDDIKFIPELWFYSTISRKYKFLYVNKYLRLFFDGHNNNRLSRSSLEQHAKGHLISRTAMLKNIPLKYFIKNPVALIKTVVRWLQCSYFIVKNK</sequence>
<dbReference type="PANTHER" id="PTHR22916:SF3">
    <property type="entry name" value="UDP-GLCNAC:BETAGAL BETA-1,3-N-ACETYLGLUCOSAMINYLTRANSFERASE-LIKE PROTEIN 1"/>
    <property type="match status" value="1"/>
</dbReference>